<dbReference type="SFLD" id="SFLDS00005">
    <property type="entry name" value="Isoprenoid_Synthase_Type_I"/>
    <property type="match status" value="1"/>
</dbReference>
<dbReference type="CDD" id="cd00685">
    <property type="entry name" value="Trans_IPPS_HT"/>
    <property type="match status" value="1"/>
</dbReference>
<evidence type="ECO:0000256" key="3">
    <source>
        <dbReference type="ARBA" id="ARBA00022679"/>
    </source>
</evidence>
<dbReference type="PROSITE" id="PS00723">
    <property type="entry name" value="POLYPRENYL_SYNTHASE_1"/>
    <property type="match status" value="1"/>
</dbReference>
<keyword evidence="3" id="KW-0808">Transferase</keyword>
<dbReference type="PANTHER" id="PTHR11525">
    <property type="entry name" value="FARNESYL-PYROPHOSPHATE SYNTHETASE"/>
    <property type="match status" value="1"/>
</dbReference>
<dbReference type="Pfam" id="PF00348">
    <property type="entry name" value="polyprenyl_synt"/>
    <property type="match status" value="1"/>
</dbReference>
<proteinExistence type="inferred from homology"/>
<keyword evidence="6" id="KW-0414">Isoprene biosynthesis</keyword>
<dbReference type="InterPro" id="IPR000092">
    <property type="entry name" value="Polyprenyl_synt"/>
</dbReference>
<evidence type="ECO:0000256" key="8">
    <source>
        <dbReference type="ARBA" id="ARBA00034546"/>
    </source>
</evidence>
<comment type="cofactor">
    <cofactor evidence="1">
        <name>Mg(2+)</name>
        <dbReference type="ChEBI" id="CHEBI:18420"/>
    </cofactor>
</comment>
<organism evidence="9 10">
    <name type="scientific">Allacma fusca</name>
    <dbReference type="NCBI Taxonomy" id="39272"/>
    <lineage>
        <taxon>Eukaryota</taxon>
        <taxon>Metazoa</taxon>
        <taxon>Ecdysozoa</taxon>
        <taxon>Arthropoda</taxon>
        <taxon>Hexapoda</taxon>
        <taxon>Collembola</taxon>
        <taxon>Symphypleona</taxon>
        <taxon>Sminthuridae</taxon>
        <taxon>Allacma</taxon>
    </lineage>
</organism>
<evidence type="ECO:0000256" key="6">
    <source>
        <dbReference type="ARBA" id="ARBA00023229"/>
    </source>
</evidence>
<evidence type="ECO:0000256" key="4">
    <source>
        <dbReference type="ARBA" id="ARBA00022723"/>
    </source>
</evidence>
<evidence type="ECO:0000256" key="5">
    <source>
        <dbReference type="ARBA" id="ARBA00022842"/>
    </source>
</evidence>
<evidence type="ECO:0000313" key="9">
    <source>
        <dbReference type="EMBL" id="CAG7828364.1"/>
    </source>
</evidence>
<dbReference type="PROSITE" id="PS00444">
    <property type="entry name" value="POLYPRENYL_SYNTHASE_2"/>
    <property type="match status" value="1"/>
</dbReference>
<keyword evidence="5" id="KW-0460">Magnesium</keyword>
<dbReference type="SFLD" id="SFLDG01017">
    <property type="entry name" value="Polyprenyl_Transferase_Like"/>
    <property type="match status" value="1"/>
</dbReference>
<dbReference type="GO" id="GO:0004337">
    <property type="term" value="F:(2E,6E)-farnesyl diphosphate synthase activity"/>
    <property type="evidence" value="ECO:0007669"/>
    <property type="project" value="TreeGrafter"/>
</dbReference>
<dbReference type="GO" id="GO:0046872">
    <property type="term" value="F:metal ion binding"/>
    <property type="evidence" value="ECO:0007669"/>
    <property type="project" value="UniProtKB-KW"/>
</dbReference>
<gene>
    <name evidence="9" type="ORF">AFUS01_LOCUS38295</name>
</gene>
<dbReference type="GO" id="GO:0045337">
    <property type="term" value="P:farnesyl diphosphate biosynthetic process"/>
    <property type="evidence" value="ECO:0007669"/>
    <property type="project" value="TreeGrafter"/>
</dbReference>
<evidence type="ECO:0000256" key="7">
    <source>
        <dbReference type="ARBA" id="ARBA00033740"/>
    </source>
</evidence>
<comment type="similarity">
    <text evidence="2">Belongs to the FPP/GGPP synthase family.</text>
</comment>
<dbReference type="EMBL" id="CAJVCH010547204">
    <property type="protein sequence ID" value="CAG7828364.1"/>
    <property type="molecule type" value="Genomic_DNA"/>
</dbReference>
<protein>
    <recommendedName>
        <fullName evidence="8">Farnesyl pyrophosphate synthase</fullName>
    </recommendedName>
</protein>
<dbReference type="AlphaFoldDB" id="A0A8J2LTN1"/>
<name>A0A8J2LTN1_9HEXA</name>
<dbReference type="Proteomes" id="UP000708208">
    <property type="component" value="Unassembled WGS sequence"/>
</dbReference>
<dbReference type="FunFam" id="1.10.600.10:FF:000021">
    <property type="entry name" value="Farnesyl pyrophosphate synthase"/>
    <property type="match status" value="1"/>
</dbReference>
<accession>A0A8J2LTN1</accession>
<dbReference type="GO" id="GO:0004161">
    <property type="term" value="F:dimethylallyltranstransferase activity"/>
    <property type="evidence" value="ECO:0007669"/>
    <property type="project" value="TreeGrafter"/>
</dbReference>
<evidence type="ECO:0000256" key="1">
    <source>
        <dbReference type="ARBA" id="ARBA00001946"/>
    </source>
</evidence>
<dbReference type="InterPro" id="IPR039702">
    <property type="entry name" value="FPS1-like"/>
</dbReference>
<dbReference type="InterPro" id="IPR033749">
    <property type="entry name" value="Polyprenyl_synt_CS"/>
</dbReference>
<comment type="pathway">
    <text evidence="7">Pheromone biosynthesis.</text>
</comment>
<dbReference type="OrthoDB" id="10257492at2759"/>
<evidence type="ECO:0000313" key="10">
    <source>
        <dbReference type="Proteomes" id="UP000708208"/>
    </source>
</evidence>
<keyword evidence="4" id="KW-0479">Metal-binding</keyword>
<sequence length="466" mass="53854">MRFVRTEDHTVEPMVAILYSFRCEKFHIKVRKIRGENLNGKKIKSVINCLPKNIHTAKDYLMSDAIYLHHKCHKSSSSTSASGSTLPRVASSQPQFGGGLSELIRKLVTSQKVVETYRRRMEETKLLGKEERADFDALFPVLVDDLTGSKELQDMPETNRWMRKVLEYNVPFGKQNRGLSLALAYRYLAKDLSRDNIQLSYVLGWCVEFLQAFFLVADDIMDSSETRRGRLCWYKVDGLGATAFNDAVLLEASVYPILKKYFREKEYYADLLDIFHEATFKTSYGQSLDTRTGLEKRLETYTVDRYAAIVKYKTSYYSFYLPVSLAMAMAGVRDNKTKEQARTLLLEMGHFFQVQDDYLDCFGDTDITGKIGTDIADCKCSWLVVAALQKANPAQRHIIMENYGQNDPEKIEIIKHLYMDMGIPELYLDFEEQTYSTINKHIEQMSPSLPKRLFRDMIDKLYRRSS</sequence>
<dbReference type="GO" id="GO:0042811">
    <property type="term" value="P:pheromone biosynthetic process"/>
    <property type="evidence" value="ECO:0007669"/>
    <property type="project" value="UniProtKB-ARBA"/>
</dbReference>
<comment type="caution">
    <text evidence="9">The sequence shown here is derived from an EMBL/GenBank/DDBJ whole genome shotgun (WGS) entry which is preliminary data.</text>
</comment>
<dbReference type="PANTHER" id="PTHR11525:SF0">
    <property type="entry name" value="FARNESYL PYROPHOSPHATE SYNTHASE"/>
    <property type="match status" value="1"/>
</dbReference>
<dbReference type="GO" id="GO:0005737">
    <property type="term" value="C:cytoplasm"/>
    <property type="evidence" value="ECO:0007669"/>
    <property type="project" value="TreeGrafter"/>
</dbReference>
<reference evidence="9" key="1">
    <citation type="submission" date="2021-06" db="EMBL/GenBank/DDBJ databases">
        <authorList>
            <person name="Hodson N. C."/>
            <person name="Mongue J. A."/>
            <person name="Jaron S. K."/>
        </authorList>
    </citation>
    <scope>NUCLEOTIDE SEQUENCE</scope>
</reference>
<keyword evidence="10" id="KW-1185">Reference proteome</keyword>
<evidence type="ECO:0000256" key="2">
    <source>
        <dbReference type="ARBA" id="ARBA00006706"/>
    </source>
</evidence>